<dbReference type="Proteomes" id="UP001303001">
    <property type="component" value="Chromosome"/>
</dbReference>
<protein>
    <recommendedName>
        <fullName evidence="4">ABC transporter permease</fullName>
    </recommendedName>
</protein>
<organism evidence="2 3">
    <name type="scientific">Micromonospora halotolerans</name>
    <dbReference type="NCBI Taxonomy" id="709879"/>
    <lineage>
        <taxon>Bacteria</taxon>
        <taxon>Bacillati</taxon>
        <taxon>Actinomycetota</taxon>
        <taxon>Actinomycetes</taxon>
        <taxon>Micromonosporales</taxon>
        <taxon>Micromonosporaceae</taxon>
        <taxon>Micromonospora</taxon>
    </lineage>
</organism>
<keyword evidence="1" id="KW-0472">Membrane</keyword>
<proteinExistence type="predicted"/>
<feature type="transmembrane region" description="Helical" evidence="1">
    <location>
        <begin position="73"/>
        <end position="94"/>
    </location>
</feature>
<evidence type="ECO:0000256" key="1">
    <source>
        <dbReference type="SAM" id="Phobius"/>
    </source>
</evidence>
<feature type="transmembrane region" description="Helical" evidence="1">
    <location>
        <begin position="165"/>
        <end position="189"/>
    </location>
</feature>
<reference evidence="2 3" key="1">
    <citation type="submission" date="2023-09" db="EMBL/GenBank/DDBJ databases">
        <title>Micromonospora halotolerans DSM 45598 genome sequence.</title>
        <authorList>
            <person name="Mo P."/>
        </authorList>
    </citation>
    <scope>NUCLEOTIDE SEQUENCE [LARGE SCALE GENOMIC DNA]</scope>
    <source>
        <strain evidence="2 3">DSM 45598</strain>
    </source>
</reference>
<dbReference type="EMBL" id="CP134876">
    <property type="protein sequence ID" value="WNM38976.1"/>
    <property type="molecule type" value="Genomic_DNA"/>
</dbReference>
<keyword evidence="1" id="KW-1133">Transmembrane helix</keyword>
<sequence>MRARIIRAVLALYPAAIRERYGDEVAELLAASDTPARDLADTARCALHDRLTRRAETITVAQARTAGFTVIKLVVAPFAFGVLLLLLLTTAALLADVTGAHDAAPYGYALAVALAAASMWWFGRWMARSERIVAAAVVVPVALALGVAGISAVPPIGDVLGEVRAGSLTAVACWAVGAIGLGWAVNVLLRRGRRAAAWLSSAMGALLLLDAVTAVYVFTALPPERAPRHNAPLWYLSTMSWWDPGLVDGAYRQLEDSIKMLPPMLTMCTVFLLAVVGVTASRPRPATSTLCLPKSGC</sequence>
<keyword evidence="1" id="KW-0812">Transmembrane</keyword>
<name>A0ABY9ZX73_9ACTN</name>
<dbReference type="RefSeq" id="WP_313720737.1">
    <property type="nucleotide sequence ID" value="NZ_CP134876.1"/>
</dbReference>
<evidence type="ECO:0000313" key="2">
    <source>
        <dbReference type="EMBL" id="WNM38976.1"/>
    </source>
</evidence>
<keyword evidence="3" id="KW-1185">Reference proteome</keyword>
<evidence type="ECO:0000313" key="3">
    <source>
        <dbReference type="Proteomes" id="UP001303001"/>
    </source>
</evidence>
<feature type="transmembrane region" description="Helical" evidence="1">
    <location>
        <begin position="260"/>
        <end position="280"/>
    </location>
</feature>
<feature type="transmembrane region" description="Helical" evidence="1">
    <location>
        <begin position="132"/>
        <end position="153"/>
    </location>
</feature>
<evidence type="ECO:0008006" key="4">
    <source>
        <dbReference type="Google" id="ProtNLM"/>
    </source>
</evidence>
<feature type="transmembrane region" description="Helical" evidence="1">
    <location>
        <begin position="106"/>
        <end position="123"/>
    </location>
</feature>
<feature type="transmembrane region" description="Helical" evidence="1">
    <location>
        <begin position="196"/>
        <end position="218"/>
    </location>
</feature>
<gene>
    <name evidence="2" type="ORF">RMN56_28220</name>
</gene>
<accession>A0ABY9ZX73</accession>